<dbReference type="SMART" id="SM00354">
    <property type="entry name" value="HTH_LACI"/>
    <property type="match status" value="1"/>
</dbReference>
<dbReference type="SUPFAM" id="SSF47413">
    <property type="entry name" value="lambda repressor-like DNA-binding domains"/>
    <property type="match status" value="1"/>
</dbReference>
<proteinExistence type="predicted"/>
<dbReference type="Proteomes" id="UP000095287">
    <property type="component" value="Unplaced"/>
</dbReference>
<dbReference type="GO" id="GO:0003700">
    <property type="term" value="F:DNA-binding transcription factor activity"/>
    <property type="evidence" value="ECO:0007669"/>
    <property type="project" value="TreeGrafter"/>
</dbReference>
<dbReference type="PANTHER" id="PTHR30146">
    <property type="entry name" value="LACI-RELATED TRANSCRIPTIONAL REPRESSOR"/>
    <property type="match status" value="1"/>
</dbReference>
<dbReference type="SUPFAM" id="SSF53850">
    <property type="entry name" value="Periplasmic binding protein-like II"/>
    <property type="match status" value="1"/>
</dbReference>
<evidence type="ECO:0000313" key="5">
    <source>
        <dbReference type="Proteomes" id="UP000095287"/>
    </source>
</evidence>
<accession>A0A1I8AGZ6</accession>
<dbReference type="Pfam" id="PF13377">
    <property type="entry name" value="Peripla_BP_3"/>
    <property type="match status" value="1"/>
</dbReference>
<keyword evidence="2" id="KW-0238">DNA-binding</keyword>
<dbReference type="InterPro" id="IPR028082">
    <property type="entry name" value="Peripla_BP_I"/>
</dbReference>
<evidence type="ECO:0000256" key="1">
    <source>
        <dbReference type="ARBA" id="ARBA00023015"/>
    </source>
</evidence>
<evidence type="ECO:0000259" key="4">
    <source>
        <dbReference type="PROSITE" id="PS50932"/>
    </source>
</evidence>
<dbReference type="WBParaSite" id="L893_g5389.t1">
    <property type="protein sequence ID" value="L893_g5389.t1"/>
    <property type="gene ID" value="L893_g5389"/>
</dbReference>
<sequence length="632" mass="68652">MANVGILDVAKAAQVSVATVSRVINEPEKVGDKTLQRVQAAIQALGYEPNASARSLRSQRSRVIGVVLPTLLNPVFAECLKGIADTATRGGYAILPFFTEYHLERESQAVALLLASNVEGIVLRLSKTACPYVLAYNQHPEHPCVTVNGEQAMIELIGHLAKQGHRRIAMVSGHLHVSDRAQQRSRGYLKGMDRAGLAPMPLLEVPFMDQTPDDQAASAPKKSGLHLACVAQLLHQTDRPTAVIGSNDLIAIRCLRTAQQIGLRVPQDISIIGFDGIGLGAELFPRPATIVQPNEEIGRHTLACRVALPLAMLTFGNAAAAQTAICYNCPPEWADWASQIEAIKQHTGITVPPDNKNSGQSLAQLVAESANPVADVTYLGITFAIQAQKEGVTQAYKPKGWEQIPEGLKDPQGHWFAIHSGTMGIMVNKSALGDVPVPASWNDLLKPEYKGLVGYLDPSSAFVGYVGAVAINEALGGTMDNFDPAINWFKALQKNNPIVPKQTAYARLISGEIPILLDYDFSAYRAQYKDGEDVAFVIPQEGTIVVPYVMSLVNKAPHTEEGRKVLDFVLSEQGQSIWANAFLRPVRSSAISEQAQSRFLPDSEYARAKAIDYDRMAQGQKPFAERYLAEVR</sequence>
<keyword evidence="3" id="KW-0804">Transcription</keyword>
<dbReference type="PROSITE" id="PS50932">
    <property type="entry name" value="HTH_LACI_2"/>
    <property type="match status" value="1"/>
</dbReference>
<organism evidence="5 6">
    <name type="scientific">Steinernema glaseri</name>
    <dbReference type="NCBI Taxonomy" id="37863"/>
    <lineage>
        <taxon>Eukaryota</taxon>
        <taxon>Metazoa</taxon>
        <taxon>Ecdysozoa</taxon>
        <taxon>Nematoda</taxon>
        <taxon>Chromadorea</taxon>
        <taxon>Rhabditida</taxon>
        <taxon>Tylenchina</taxon>
        <taxon>Panagrolaimomorpha</taxon>
        <taxon>Strongyloidoidea</taxon>
        <taxon>Steinernematidae</taxon>
        <taxon>Steinernema</taxon>
    </lineage>
</organism>
<dbReference type="Gene3D" id="3.40.50.2300">
    <property type="match status" value="2"/>
</dbReference>
<dbReference type="PROSITE" id="PS00356">
    <property type="entry name" value="HTH_LACI_1"/>
    <property type="match status" value="1"/>
</dbReference>
<reference evidence="6" key="1">
    <citation type="submission" date="2016-11" db="UniProtKB">
        <authorList>
            <consortium name="WormBaseParasite"/>
        </authorList>
    </citation>
    <scope>IDENTIFICATION</scope>
</reference>
<dbReference type="CDD" id="cd13549">
    <property type="entry name" value="PBP2_Fbp_like_3"/>
    <property type="match status" value="1"/>
</dbReference>
<dbReference type="Pfam" id="PF00356">
    <property type="entry name" value="LacI"/>
    <property type="match status" value="1"/>
</dbReference>
<dbReference type="AlphaFoldDB" id="A0A1I8AGZ6"/>
<dbReference type="PANTHER" id="PTHR30146:SF138">
    <property type="entry name" value="TRANSCRIPTIONAL REGULATORY PROTEIN"/>
    <property type="match status" value="1"/>
</dbReference>
<dbReference type="InterPro" id="IPR000843">
    <property type="entry name" value="HTH_LacI"/>
</dbReference>
<dbReference type="GO" id="GO:0000976">
    <property type="term" value="F:transcription cis-regulatory region binding"/>
    <property type="evidence" value="ECO:0007669"/>
    <property type="project" value="TreeGrafter"/>
</dbReference>
<dbReference type="Gene3D" id="1.10.260.40">
    <property type="entry name" value="lambda repressor-like DNA-binding domains"/>
    <property type="match status" value="1"/>
</dbReference>
<protein>
    <submittedName>
        <fullName evidence="6">HTH lacI-type domain-containing protein</fullName>
    </submittedName>
</protein>
<evidence type="ECO:0000256" key="3">
    <source>
        <dbReference type="ARBA" id="ARBA00023163"/>
    </source>
</evidence>
<keyword evidence="1" id="KW-0805">Transcription regulation</keyword>
<dbReference type="CDD" id="cd01392">
    <property type="entry name" value="HTH_LacI"/>
    <property type="match status" value="1"/>
</dbReference>
<dbReference type="InterPro" id="IPR046335">
    <property type="entry name" value="LacI/GalR-like_sensor"/>
</dbReference>
<feature type="domain" description="HTH lacI-type" evidence="4">
    <location>
        <begin position="4"/>
        <end position="58"/>
    </location>
</feature>
<evidence type="ECO:0000256" key="2">
    <source>
        <dbReference type="ARBA" id="ARBA00023125"/>
    </source>
</evidence>
<name>A0A1I8AGZ6_9BILA</name>
<dbReference type="SUPFAM" id="SSF53822">
    <property type="entry name" value="Periplasmic binding protein-like I"/>
    <property type="match status" value="1"/>
</dbReference>
<evidence type="ECO:0000313" key="6">
    <source>
        <dbReference type="WBParaSite" id="L893_g5389.t1"/>
    </source>
</evidence>
<dbReference type="GO" id="GO:0005634">
    <property type="term" value="C:nucleus"/>
    <property type="evidence" value="ECO:0007669"/>
    <property type="project" value="UniProtKB-ARBA"/>
</dbReference>
<keyword evidence="5" id="KW-1185">Reference proteome</keyword>
<dbReference type="Pfam" id="PF13343">
    <property type="entry name" value="SBP_bac_6"/>
    <property type="match status" value="1"/>
</dbReference>
<dbReference type="InterPro" id="IPR010982">
    <property type="entry name" value="Lambda_DNA-bd_dom_sf"/>
</dbReference>
<dbReference type="Gene3D" id="3.40.190.10">
    <property type="entry name" value="Periplasmic binding protein-like II"/>
    <property type="match status" value="2"/>
</dbReference>